<keyword evidence="6 13" id="KW-0418">Kinase</keyword>
<comment type="catalytic activity">
    <reaction evidence="1">
        <text>ATP + protein L-histidine = ADP + protein N-phospho-L-histidine.</text>
        <dbReference type="EC" id="2.7.13.3"/>
    </reaction>
</comment>
<dbReference type="InterPro" id="IPR050482">
    <property type="entry name" value="Sensor_HK_TwoCompSys"/>
</dbReference>
<evidence type="ECO:0000256" key="4">
    <source>
        <dbReference type="ARBA" id="ARBA00022679"/>
    </source>
</evidence>
<dbReference type="PANTHER" id="PTHR24421:SF10">
    <property type="entry name" value="NITRATE_NITRITE SENSOR PROTEIN NARQ"/>
    <property type="match status" value="1"/>
</dbReference>
<evidence type="ECO:0000256" key="5">
    <source>
        <dbReference type="ARBA" id="ARBA00022741"/>
    </source>
</evidence>
<accession>A0ABQ3YU07</accession>
<name>A0ABQ3YU07_9ACTN</name>
<evidence type="ECO:0000256" key="8">
    <source>
        <dbReference type="ARBA" id="ARBA00023012"/>
    </source>
</evidence>
<proteinExistence type="predicted"/>
<sequence length="407" mass="42012">MQFIPAHRPWATFLNLVGMVLVGLDLAQRSLRDAPPAIAVAAWAAWALWVAVIAVPEHGVRVRAALYLGMIAGGSLAALTTDIVGFVPGAVGLIVLAGSPAFPLRLLAVAVPGSLILIGADAWISTPHRGGLTGVLSLLAVSAVGGLSRRQRRTTEAHSLALLEQQVAVEQERAQVAALTERSRIARDLHDVLAHSLGGLVIQLEAVDALLESGRAEQARDRVQAARKLAVSGLDEAKRAVSALREPDEPLSAIVVTLAATHREVGGQVAVRGDADRGTLSGTARNAARRAVQELLTNARRHAPGAPTTLDLDWDDNMLTITASTAGGASAGRVSPGGGHGLAGMRERVIEAGGSLDVRPGPPFEVTVHLPGAARPTAPTAASPPPAGAVPPAAADRRSFDDGERSS</sequence>
<dbReference type="Proteomes" id="UP000637628">
    <property type="component" value="Unassembled WGS sequence"/>
</dbReference>
<comment type="caution">
    <text evidence="13">The sequence shown here is derived from an EMBL/GenBank/DDBJ whole genome shotgun (WGS) entry which is preliminary data.</text>
</comment>
<dbReference type="Gene3D" id="3.30.565.10">
    <property type="entry name" value="Histidine kinase-like ATPase, C-terminal domain"/>
    <property type="match status" value="1"/>
</dbReference>
<dbReference type="InterPro" id="IPR011712">
    <property type="entry name" value="Sig_transdc_His_kin_sub3_dim/P"/>
</dbReference>
<keyword evidence="5" id="KW-0547">Nucleotide-binding</keyword>
<dbReference type="InterPro" id="IPR003594">
    <property type="entry name" value="HATPase_dom"/>
</dbReference>
<feature type="compositionally biased region" description="Basic and acidic residues" evidence="9">
    <location>
        <begin position="395"/>
        <end position="407"/>
    </location>
</feature>
<feature type="transmembrane region" description="Helical" evidence="10">
    <location>
        <begin position="130"/>
        <end position="148"/>
    </location>
</feature>
<evidence type="ECO:0000256" key="3">
    <source>
        <dbReference type="ARBA" id="ARBA00022553"/>
    </source>
</evidence>
<dbReference type="Pfam" id="PF02518">
    <property type="entry name" value="HATPase_c"/>
    <property type="match status" value="1"/>
</dbReference>
<dbReference type="CDD" id="cd16917">
    <property type="entry name" value="HATPase_UhpB-NarQ-NarX-like"/>
    <property type="match status" value="1"/>
</dbReference>
<dbReference type="SUPFAM" id="SSF55874">
    <property type="entry name" value="ATPase domain of HSP90 chaperone/DNA topoisomerase II/histidine kinase"/>
    <property type="match status" value="1"/>
</dbReference>
<feature type="compositionally biased region" description="Low complexity" evidence="9">
    <location>
        <begin position="371"/>
        <end position="381"/>
    </location>
</feature>
<keyword evidence="8" id="KW-0902">Two-component regulatory system</keyword>
<evidence type="ECO:0000313" key="13">
    <source>
        <dbReference type="EMBL" id="GIE01068.1"/>
    </source>
</evidence>
<feature type="transmembrane region" description="Helical" evidence="10">
    <location>
        <begin position="67"/>
        <end position="97"/>
    </location>
</feature>
<dbReference type="Pfam" id="PF07730">
    <property type="entry name" value="HisKA_3"/>
    <property type="match status" value="1"/>
</dbReference>
<keyword evidence="10" id="KW-1133">Transmembrane helix</keyword>
<evidence type="ECO:0000259" key="11">
    <source>
        <dbReference type="Pfam" id="PF02518"/>
    </source>
</evidence>
<evidence type="ECO:0000313" key="14">
    <source>
        <dbReference type="Proteomes" id="UP000637628"/>
    </source>
</evidence>
<dbReference type="RefSeq" id="WP_203726689.1">
    <property type="nucleotide sequence ID" value="NZ_BAAATX010000063.1"/>
</dbReference>
<keyword evidence="3" id="KW-0597">Phosphoprotein</keyword>
<feature type="transmembrane region" description="Helical" evidence="10">
    <location>
        <begin position="104"/>
        <end position="124"/>
    </location>
</feature>
<keyword evidence="10" id="KW-0812">Transmembrane</keyword>
<feature type="domain" description="Signal transduction histidine kinase subgroup 3 dimerisation and phosphoacceptor" evidence="12">
    <location>
        <begin position="181"/>
        <end position="248"/>
    </location>
</feature>
<feature type="transmembrane region" description="Helical" evidence="10">
    <location>
        <begin position="6"/>
        <end position="24"/>
    </location>
</feature>
<keyword evidence="10" id="KW-0472">Membrane</keyword>
<evidence type="ECO:0000256" key="7">
    <source>
        <dbReference type="ARBA" id="ARBA00022840"/>
    </source>
</evidence>
<reference evidence="13 14" key="1">
    <citation type="submission" date="2021-01" db="EMBL/GenBank/DDBJ databases">
        <title>Whole genome shotgun sequence of Actinoplanes durhamensis NBRC 14914.</title>
        <authorList>
            <person name="Komaki H."/>
            <person name="Tamura T."/>
        </authorList>
    </citation>
    <scope>NUCLEOTIDE SEQUENCE [LARGE SCALE GENOMIC DNA]</scope>
    <source>
        <strain evidence="13 14">NBRC 14914</strain>
    </source>
</reference>
<dbReference type="Gene3D" id="1.20.5.1930">
    <property type="match status" value="1"/>
</dbReference>
<dbReference type="EMBL" id="BOML01000020">
    <property type="protein sequence ID" value="GIE01068.1"/>
    <property type="molecule type" value="Genomic_DNA"/>
</dbReference>
<keyword evidence="14" id="KW-1185">Reference proteome</keyword>
<feature type="domain" description="Histidine kinase/HSP90-like ATPase" evidence="11">
    <location>
        <begin position="286"/>
        <end position="371"/>
    </location>
</feature>
<feature type="transmembrane region" description="Helical" evidence="10">
    <location>
        <begin position="36"/>
        <end position="55"/>
    </location>
</feature>
<dbReference type="EC" id="2.7.13.3" evidence="2"/>
<evidence type="ECO:0000256" key="10">
    <source>
        <dbReference type="SAM" id="Phobius"/>
    </source>
</evidence>
<gene>
    <name evidence="13" type="ORF">Adu01nite_24180</name>
</gene>
<dbReference type="PANTHER" id="PTHR24421">
    <property type="entry name" value="NITRATE/NITRITE SENSOR PROTEIN NARX-RELATED"/>
    <property type="match status" value="1"/>
</dbReference>
<organism evidence="13 14">
    <name type="scientific">Paractinoplanes durhamensis</name>
    <dbReference type="NCBI Taxonomy" id="113563"/>
    <lineage>
        <taxon>Bacteria</taxon>
        <taxon>Bacillati</taxon>
        <taxon>Actinomycetota</taxon>
        <taxon>Actinomycetes</taxon>
        <taxon>Micromonosporales</taxon>
        <taxon>Micromonosporaceae</taxon>
        <taxon>Paractinoplanes</taxon>
    </lineage>
</organism>
<evidence type="ECO:0000256" key="2">
    <source>
        <dbReference type="ARBA" id="ARBA00012438"/>
    </source>
</evidence>
<protein>
    <recommendedName>
        <fullName evidence="2">histidine kinase</fullName>
        <ecNumber evidence="2">2.7.13.3</ecNumber>
    </recommendedName>
</protein>
<keyword evidence="7" id="KW-0067">ATP-binding</keyword>
<evidence type="ECO:0000256" key="9">
    <source>
        <dbReference type="SAM" id="MobiDB-lite"/>
    </source>
</evidence>
<evidence type="ECO:0000259" key="12">
    <source>
        <dbReference type="Pfam" id="PF07730"/>
    </source>
</evidence>
<evidence type="ECO:0000256" key="1">
    <source>
        <dbReference type="ARBA" id="ARBA00000085"/>
    </source>
</evidence>
<evidence type="ECO:0000256" key="6">
    <source>
        <dbReference type="ARBA" id="ARBA00022777"/>
    </source>
</evidence>
<dbReference type="InterPro" id="IPR036890">
    <property type="entry name" value="HATPase_C_sf"/>
</dbReference>
<keyword evidence="4" id="KW-0808">Transferase</keyword>
<feature type="region of interest" description="Disordered" evidence="9">
    <location>
        <begin position="368"/>
        <end position="407"/>
    </location>
</feature>
<dbReference type="GO" id="GO:0016301">
    <property type="term" value="F:kinase activity"/>
    <property type="evidence" value="ECO:0007669"/>
    <property type="project" value="UniProtKB-KW"/>
</dbReference>